<keyword evidence="2" id="KW-0805">Transcription regulation</keyword>
<proteinExistence type="inferred from homology"/>
<sequence>MSRSLNTPFSRFSDYFIAVAKSGSLRRAADQLFISVSAVHRQITLAEQELGIDLFERLPNGLKMTLAGEMLYADILKWQKEFQQTCIRFDEIQGLKRGSVEFGLISALSEGFVMHSLQHMYEQYPWINFNIRVADSEVIARQIINAELDFGLILNPKAHHQLEVMHFLELPLGFVMSKQHPLASAEKIYFSDTLNDNHFIAADPLIIHDYVQAMYKHHQFIPARKTESNDIRLMNSMIKANTGIGILSYLDVFPELQRDELIFKPISEKGVHPLTIALCVAPKRQISRASQRMIKHMIEQMELLKNQLSQYSV</sequence>
<comment type="similarity">
    <text evidence="1">Belongs to the LysR transcriptional regulatory family.</text>
</comment>
<dbReference type="GO" id="GO:0005829">
    <property type="term" value="C:cytosol"/>
    <property type="evidence" value="ECO:0007669"/>
    <property type="project" value="TreeGrafter"/>
</dbReference>
<keyword evidence="3" id="KW-0238">DNA-binding</keyword>
<dbReference type="Pfam" id="PF00126">
    <property type="entry name" value="HTH_1"/>
    <property type="match status" value="1"/>
</dbReference>
<dbReference type="Gene3D" id="1.10.10.10">
    <property type="entry name" value="Winged helix-like DNA-binding domain superfamily/Winged helix DNA-binding domain"/>
    <property type="match status" value="1"/>
</dbReference>
<gene>
    <name evidence="6" type="ORF">GHJ48_06485</name>
</gene>
<feature type="domain" description="HTH lysR-type" evidence="5">
    <location>
        <begin position="15"/>
        <end position="65"/>
    </location>
</feature>
<comment type="caution">
    <text evidence="6">The sequence shown here is derived from an EMBL/GenBank/DDBJ whole genome shotgun (WGS) entry which is preliminary data.</text>
</comment>
<dbReference type="InterPro" id="IPR036390">
    <property type="entry name" value="WH_DNA-bd_sf"/>
</dbReference>
<name>A0AA90W3B2_9GAMM</name>
<dbReference type="InterPro" id="IPR005119">
    <property type="entry name" value="LysR_subst-bd"/>
</dbReference>
<dbReference type="SUPFAM" id="SSF46785">
    <property type="entry name" value="Winged helix' DNA-binding domain"/>
    <property type="match status" value="1"/>
</dbReference>
<dbReference type="CDD" id="cd05466">
    <property type="entry name" value="PBP2_LTTR_substrate"/>
    <property type="match status" value="1"/>
</dbReference>
<evidence type="ECO:0000256" key="3">
    <source>
        <dbReference type="ARBA" id="ARBA00023125"/>
    </source>
</evidence>
<dbReference type="EMBL" id="WITK01000009">
    <property type="protein sequence ID" value="MQW92045.1"/>
    <property type="molecule type" value="Genomic_DNA"/>
</dbReference>
<evidence type="ECO:0000256" key="2">
    <source>
        <dbReference type="ARBA" id="ARBA00023015"/>
    </source>
</evidence>
<dbReference type="PANTHER" id="PTHR30419:SF8">
    <property type="entry name" value="NITROGEN ASSIMILATION TRANSCRIPTIONAL ACTIVATOR-RELATED"/>
    <property type="match status" value="1"/>
</dbReference>
<keyword evidence="4" id="KW-0804">Transcription</keyword>
<dbReference type="Proteomes" id="UP000480556">
    <property type="component" value="Unassembled WGS sequence"/>
</dbReference>
<dbReference type="RefSeq" id="WP_153389310.1">
    <property type="nucleotide sequence ID" value="NZ_WITK01000009.1"/>
</dbReference>
<dbReference type="InterPro" id="IPR036388">
    <property type="entry name" value="WH-like_DNA-bd_sf"/>
</dbReference>
<dbReference type="AlphaFoldDB" id="A0AA90W3B2"/>
<evidence type="ECO:0000256" key="4">
    <source>
        <dbReference type="ARBA" id="ARBA00023163"/>
    </source>
</evidence>
<dbReference type="SUPFAM" id="SSF53850">
    <property type="entry name" value="Periplasmic binding protein-like II"/>
    <property type="match status" value="1"/>
</dbReference>
<dbReference type="InterPro" id="IPR000847">
    <property type="entry name" value="LysR_HTH_N"/>
</dbReference>
<dbReference type="GO" id="GO:0003700">
    <property type="term" value="F:DNA-binding transcription factor activity"/>
    <property type="evidence" value="ECO:0007669"/>
    <property type="project" value="InterPro"/>
</dbReference>
<accession>A0AA90W3B2</accession>
<reference evidence="6 7" key="1">
    <citation type="submission" date="2019-10" db="EMBL/GenBank/DDBJ databases">
        <authorList>
            <person name="Dong K."/>
        </authorList>
    </citation>
    <scope>NUCLEOTIDE SEQUENCE [LARGE SCALE GENOMIC DNA]</scope>
    <source>
        <strain evidence="7">dk771</strain>
    </source>
</reference>
<evidence type="ECO:0000313" key="6">
    <source>
        <dbReference type="EMBL" id="MQW92045.1"/>
    </source>
</evidence>
<dbReference type="Pfam" id="PF03466">
    <property type="entry name" value="LysR_substrate"/>
    <property type="match status" value="1"/>
</dbReference>
<evidence type="ECO:0000259" key="5">
    <source>
        <dbReference type="PROSITE" id="PS50931"/>
    </source>
</evidence>
<organism evidence="6 7">
    <name type="scientific">Acinetobacter wanghuae</name>
    <dbReference type="NCBI Taxonomy" id="2662362"/>
    <lineage>
        <taxon>Bacteria</taxon>
        <taxon>Pseudomonadati</taxon>
        <taxon>Pseudomonadota</taxon>
        <taxon>Gammaproteobacteria</taxon>
        <taxon>Moraxellales</taxon>
        <taxon>Moraxellaceae</taxon>
        <taxon>Acinetobacter</taxon>
    </lineage>
</organism>
<dbReference type="PANTHER" id="PTHR30419">
    <property type="entry name" value="HTH-TYPE TRANSCRIPTIONAL REGULATOR YBHD"/>
    <property type="match status" value="1"/>
</dbReference>
<evidence type="ECO:0000256" key="1">
    <source>
        <dbReference type="ARBA" id="ARBA00009437"/>
    </source>
</evidence>
<dbReference type="GO" id="GO:0003677">
    <property type="term" value="F:DNA binding"/>
    <property type="evidence" value="ECO:0007669"/>
    <property type="project" value="UniProtKB-KW"/>
</dbReference>
<protein>
    <submittedName>
        <fullName evidence="6">LysR family transcriptional regulator</fullName>
    </submittedName>
</protein>
<dbReference type="Gene3D" id="3.40.190.290">
    <property type="match status" value="1"/>
</dbReference>
<dbReference type="InterPro" id="IPR050950">
    <property type="entry name" value="HTH-type_LysR_regulators"/>
</dbReference>
<dbReference type="PROSITE" id="PS50931">
    <property type="entry name" value="HTH_LYSR"/>
    <property type="match status" value="1"/>
</dbReference>
<evidence type="ECO:0000313" key="7">
    <source>
        <dbReference type="Proteomes" id="UP000480556"/>
    </source>
</evidence>